<gene>
    <name evidence="1" type="ORF">B5P44_p00121</name>
</gene>
<keyword evidence="1" id="KW-0614">Plasmid</keyword>
<sequence>MSPLEPEWVPLVYRLRTSWIPRYQPDVFVLADLEQLAGPTSGRYDPPVNLYWQPGKLDFADTSDITLFYSSALPAARTHEDFTVWVDRTALTDLWDKLSLPRHVRRAWETIHPYLRSEDCAVNDRIRIQDTILAAIADYGFALAGGSALIDYDIIARETDDIDAFNDRWDVNAFNAACEQILHVCRGHGWDASVVADQDMDKQILVDAGTGQPVIVQLVYYGRSRHPEQRAGGGLRLVFEDVVGGKGAAVADAARGRDFYDLANIVHTPGWSLSRVEDAMRGIRYGDQVENFRRNIARFRRGDFDDNIRQSGFDPVFCHHMLDAD</sequence>
<organism evidence="1">
    <name type="scientific">Mycolicibacterium sp. CBMA 213</name>
    <dbReference type="NCBI Taxonomy" id="1968788"/>
    <lineage>
        <taxon>Bacteria</taxon>
        <taxon>Bacillati</taxon>
        <taxon>Actinomycetota</taxon>
        <taxon>Actinomycetes</taxon>
        <taxon>Mycobacteriales</taxon>
        <taxon>Mycobacteriaceae</taxon>
        <taxon>Mycolicibacterium</taxon>
    </lineage>
</organism>
<protein>
    <submittedName>
        <fullName evidence="1">Uncharacterized protein</fullName>
    </submittedName>
</protein>
<dbReference type="InterPro" id="IPR014942">
    <property type="entry name" value="AbiEii"/>
</dbReference>
<proteinExistence type="predicted"/>
<dbReference type="AlphaFoldDB" id="A0A343VR92"/>
<reference evidence="1" key="1">
    <citation type="journal article" date="2018" name="Front. Microbiol.">
        <title>Beyond the Limits: tRNA Array Units in Mycobacterium Genomes.</title>
        <authorList>
            <person name="Morgado S.M."/>
            <person name="Vicente A.C."/>
        </authorList>
    </citation>
    <scope>NUCLEOTIDE SEQUENCE</scope>
    <source>
        <strain evidence="1">CBMA 213</strain>
        <plasmid evidence="1">pCBMA213_1</plasmid>
    </source>
</reference>
<evidence type="ECO:0000313" key="1">
    <source>
        <dbReference type="EMBL" id="AVN58416.1"/>
    </source>
</evidence>
<dbReference type="EMBL" id="MF600313">
    <property type="protein sequence ID" value="AVN58416.1"/>
    <property type="molecule type" value="Genomic_DNA"/>
</dbReference>
<name>A0A343VR92_9MYCO</name>
<geneLocation type="plasmid" evidence="1">
    <name>pCBMA213_1</name>
</geneLocation>
<dbReference type="Pfam" id="PF08843">
    <property type="entry name" value="AbiEii"/>
    <property type="match status" value="1"/>
</dbReference>
<dbReference type="RefSeq" id="WP_155921873.1">
    <property type="nucleotide sequence ID" value="NZ_MZMR01000001.1"/>
</dbReference>
<accession>A0A343VR92</accession>